<dbReference type="OrthoDB" id="5430299at2759"/>
<comment type="caution">
    <text evidence="1">The sequence shown here is derived from an EMBL/GenBank/DDBJ whole genome shotgun (WGS) entry which is preliminary data.</text>
</comment>
<proteinExistence type="predicted"/>
<reference evidence="1" key="1">
    <citation type="journal article" date="2017" name="Mycologia">
        <title>Fusarium algeriense, sp. nov., a novel toxigenic crown rot pathogen of durum wheat from Algeria is nested in the Fusarium burgessii species complex.</title>
        <authorList>
            <person name="Laraba I."/>
            <person name="Keddad A."/>
            <person name="Boureghda H."/>
            <person name="Abdallah N."/>
            <person name="Vaughan M.M."/>
            <person name="Proctor R.H."/>
            <person name="Busman M."/>
            <person name="O'Donnell K."/>
        </authorList>
    </citation>
    <scope>NUCLEOTIDE SEQUENCE</scope>
    <source>
        <strain evidence="1">NRRL 25174</strain>
    </source>
</reference>
<evidence type="ECO:0000313" key="1">
    <source>
        <dbReference type="EMBL" id="KAF4343448.1"/>
    </source>
</evidence>
<name>A0A9P5ARJ4_9HYPO</name>
<accession>A0A9P5ARJ4</accession>
<dbReference type="AlphaFoldDB" id="A0A9P5ARJ4"/>
<sequence>MPIPKTDKEIMASWSAEEREFYEWTESNKEKILDTQRIGVEWNAYPKMMKRAWPDPGFLDRYNEWSHNWYGRIFRRNKYAMNTEDFIEMINQGNFLDKSKEIIRNIKIYSKPFVPIGETSFGDVFTGFAFTPSTNFLEPKFLENDGDVISNMILALNTHVPFNNSDPPRSLSVLLGLGLSTASSMCSALHKKDSAARGLLPVPHQQNKDFGDTGSNSAPQNFVFAQFGMLWAYTGNWEDARQGDPAADKQRRWKPNGFAVVVRLSPRGKAGEVYVLCHPNPTKQLKKIEDDLVGKPKSRTRRKSKFKPGFVLDSYTHGYPHPQSNSFWFAKVANSFQELGSFKNRFEFDVVSSNEIHAVRI</sequence>
<protein>
    <submittedName>
        <fullName evidence="1">Uncharacterized protein</fullName>
    </submittedName>
</protein>
<evidence type="ECO:0000313" key="2">
    <source>
        <dbReference type="Proteomes" id="UP000730481"/>
    </source>
</evidence>
<dbReference type="EMBL" id="PVQB02000090">
    <property type="protein sequence ID" value="KAF4343448.1"/>
    <property type="molecule type" value="Genomic_DNA"/>
</dbReference>
<reference evidence="1" key="2">
    <citation type="submission" date="2020-02" db="EMBL/GenBank/DDBJ databases">
        <title>Identification and distribution of gene clusters putatively required for synthesis of sphingolipid metabolism inhibitors in phylogenetically diverse species of the filamentous fungus Fusarium.</title>
        <authorList>
            <person name="Kim H.-S."/>
            <person name="Busman M."/>
            <person name="Brown D.W."/>
            <person name="Divon H."/>
            <person name="Uhlig S."/>
            <person name="Proctor R.H."/>
        </authorList>
    </citation>
    <scope>NUCLEOTIDE SEQUENCE</scope>
    <source>
        <strain evidence="1">NRRL 25174</strain>
    </source>
</reference>
<organism evidence="1 2">
    <name type="scientific">Fusarium beomiforme</name>
    <dbReference type="NCBI Taxonomy" id="44412"/>
    <lineage>
        <taxon>Eukaryota</taxon>
        <taxon>Fungi</taxon>
        <taxon>Dikarya</taxon>
        <taxon>Ascomycota</taxon>
        <taxon>Pezizomycotina</taxon>
        <taxon>Sordariomycetes</taxon>
        <taxon>Hypocreomycetidae</taxon>
        <taxon>Hypocreales</taxon>
        <taxon>Nectriaceae</taxon>
        <taxon>Fusarium</taxon>
        <taxon>Fusarium burgessii species complex</taxon>
    </lineage>
</organism>
<gene>
    <name evidence="1" type="ORF">FBEOM_2590</name>
</gene>
<keyword evidence="2" id="KW-1185">Reference proteome</keyword>
<dbReference type="Proteomes" id="UP000730481">
    <property type="component" value="Unassembled WGS sequence"/>
</dbReference>